<comment type="caution">
    <text evidence="1">The sequence shown here is derived from an EMBL/GenBank/DDBJ whole genome shotgun (WGS) entry which is preliminary data.</text>
</comment>
<evidence type="ECO:0000313" key="1">
    <source>
        <dbReference type="EMBL" id="OWZ03079.1"/>
    </source>
</evidence>
<keyword evidence="2" id="KW-1185">Reference proteome</keyword>
<name>A0A225VDQ0_9STRA</name>
<reference evidence="2" key="1">
    <citation type="submission" date="2017-03" db="EMBL/GenBank/DDBJ databases">
        <title>Phytopthora megakarya and P. palmivora, two closely related causual agents of cacao black pod achieved similar genome size and gene model numbers by different mechanisms.</title>
        <authorList>
            <person name="Ali S."/>
            <person name="Shao J."/>
            <person name="Larry D.J."/>
            <person name="Kronmiller B."/>
            <person name="Shen D."/>
            <person name="Strem M.D."/>
            <person name="Melnick R.L."/>
            <person name="Guiltinan M.J."/>
            <person name="Tyler B.M."/>
            <person name="Meinhardt L.W."/>
            <person name="Bailey B.A."/>
        </authorList>
    </citation>
    <scope>NUCLEOTIDE SEQUENCE [LARGE SCALE GENOMIC DNA]</scope>
    <source>
        <strain evidence="2">zdho120</strain>
    </source>
</reference>
<evidence type="ECO:0000313" key="2">
    <source>
        <dbReference type="Proteomes" id="UP000198211"/>
    </source>
</evidence>
<proteinExistence type="predicted"/>
<organism evidence="1 2">
    <name type="scientific">Phytophthora megakarya</name>
    <dbReference type="NCBI Taxonomy" id="4795"/>
    <lineage>
        <taxon>Eukaryota</taxon>
        <taxon>Sar</taxon>
        <taxon>Stramenopiles</taxon>
        <taxon>Oomycota</taxon>
        <taxon>Peronosporomycetes</taxon>
        <taxon>Peronosporales</taxon>
        <taxon>Peronosporaceae</taxon>
        <taxon>Phytophthora</taxon>
    </lineage>
</organism>
<dbReference type="EMBL" id="NBNE01005743">
    <property type="protein sequence ID" value="OWZ03079.1"/>
    <property type="molecule type" value="Genomic_DNA"/>
</dbReference>
<dbReference type="AlphaFoldDB" id="A0A225VDQ0"/>
<protein>
    <submittedName>
        <fullName evidence="1">Uncharacterized protein</fullName>
    </submittedName>
</protein>
<dbReference type="Proteomes" id="UP000198211">
    <property type="component" value="Unassembled WGS sequence"/>
</dbReference>
<accession>A0A225VDQ0</accession>
<sequence>MGIRRQVQVVSPSAGFKHLGIYQDGDDVWEAIVSHVWQHISEEVERIQCQRLTRHQFRYVVNSVLGTTTSLSDDSWRLFGPYFAGHTHYRDPSTMIRSRDLGYLAVNWTQTYIRIKRHYES</sequence>
<gene>
    <name evidence="1" type="ORF">PHMEG_00025253</name>
</gene>